<evidence type="ECO:0000313" key="2">
    <source>
        <dbReference type="Proteomes" id="UP001299012"/>
    </source>
</evidence>
<evidence type="ECO:0000313" key="1">
    <source>
        <dbReference type="EMBL" id="MCG0066016.1"/>
    </source>
</evidence>
<dbReference type="Proteomes" id="UP001299012">
    <property type="component" value="Unassembled WGS sequence"/>
</dbReference>
<protein>
    <submittedName>
        <fullName evidence="1">Uncharacterized protein</fullName>
    </submittedName>
</protein>
<sequence length="81" mass="8804">MTMYLVGIHSEYGVVVAPKELTDIDGAAVDVLHGRGFRWNDDEEVFAVPVENRDEKAAEDFALCTAVALLLTGHNVIVSSD</sequence>
<name>A0ABS9JKG2_9ACTN</name>
<dbReference type="EMBL" id="JAKKZF010000093">
    <property type="protein sequence ID" value="MCG0066016.1"/>
    <property type="molecule type" value="Genomic_DNA"/>
</dbReference>
<dbReference type="RefSeq" id="WP_143649811.1">
    <property type="nucleotide sequence ID" value="NZ_JAKKZF010000093.1"/>
</dbReference>
<organism evidence="1 2">
    <name type="scientific">Streptomyces tricolor</name>
    <dbReference type="NCBI Taxonomy" id="68277"/>
    <lineage>
        <taxon>Bacteria</taxon>
        <taxon>Bacillati</taxon>
        <taxon>Actinomycetota</taxon>
        <taxon>Actinomycetes</taxon>
        <taxon>Kitasatosporales</taxon>
        <taxon>Streptomycetaceae</taxon>
        <taxon>Streptomyces</taxon>
        <taxon>Streptomyces violaceoruber group</taxon>
    </lineage>
</organism>
<accession>A0ABS9JKG2</accession>
<proteinExistence type="predicted"/>
<reference evidence="1 2" key="1">
    <citation type="submission" date="2022-01" db="EMBL/GenBank/DDBJ databases">
        <title>Draft Genome Sequences of Seven Type Strains of the Genus Streptomyces.</title>
        <authorList>
            <person name="Aziz S."/>
            <person name="Coretto E."/>
            <person name="Chronakova A."/>
            <person name="Sproer C."/>
            <person name="Huber K."/>
            <person name="Nouioui I."/>
            <person name="Gross H."/>
        </authorList>
    </citation>
    <scope>NUCLEOTIDE SEQUENCE [LARGE SCALE GENOMIC DNA]</scope>
    <source>
        <strain evidence="1 2">DSM 41685</strain>
    </source>
</reference>
<gene>
    <name evidence="1" type="ORF">L0F81_22410</name>
</gene>
<comment type="caution">
    <text evidence="1">The sequence shown here is derived from an EMBL/GenBank/DDBJ whole genome shotgun (WGS) entry which is preliminary data.</text>
</comment>
<keyword evidence="2" id="KW-1185">Reference proteome</keyword>